<name>N1MEY2_9SPHN</name>
<evidence type="ECO:0000313" key="2">
    <source>
        <dbReference type="Proteomes" id="UP000013201"/>
    </source>
</evidence>
<proteinExistence type="predicted"/>
<dbReference type="Proteomes" id="UP000013201">
    <property type="component" value="Unassembled WGS sequence"/>
</dbReference>
<reference evidence="1 2" key="1">
    <citation type="submission" date="2013-03" db="EMBL/GenBank/DDBJ databases">
        <authorList>
            <person name="Le V."/>
        </authorList>
    </citation>
    <scope>NUCLEOTIDE SEQUENCE [LARGE SCALE GENOMIC DNA]</scope>
    <source>
        <strain evidence="1 2">BiD32</strain>
    </source>
</reference>
<dbReference type="RefSeq" id="WP_006948817.1">
    <property type="nucleotide sequence ID" value="NZ_CAVK010000007.1"/>
</dbReference>
<dbReference type="AlphaFoldDB" id="N1MEY2"/>
<accession>N1MEY2</accession>
<comment type="caution">
    <text evidence="1">The sequence shown here is derived from an EMBL/GenBank/DDBJ whole genome shotgun (WGS) entry which is preliminary data.</text>
</comment>
<reference evidence="2" key="2">
    <citation type="submission" date="2013-04" db="EMBL/GenBank/DDBJ databases">
        <title>Bisphenol A degrading Sphingobium sp. strain BiD32.</title>
        <authorList>
            <person name="Nielsen J.L."/>
            <person name="Zhou N.A."/>
            <person name="Kjeldal H."/>
        </authorList>
    </citation>
    <scope>NUCLEOTIDE SEQUENCE [LARGE SCALE GENOMIC DNA]</scope>
    <source>
        <strain evidence="2">BiD32</strain>
    </source>
</reference>
<sequence>MPETDAIARADSALQTAYDRYVDANAAHTIVCADPKATASERFNAAVATHRAFQAFLTTDASPDADASVRNSRHLQAVCELEDAVRRAHAMLLAVDAGGMIERMPEDRAWRGHHQAGVSLVLEAQNILKASLDARASAEPRQ</sequence>
<organism evidence="1 2">
    <name type="scientific">Sphingobium indicum BiD32</name>
    <dbReference type="NCBI Taxonomy" id="1301087"/>
    <lineage>
        <taxon>Bacteria</taxon>
        <taxon>Pseudomonadati</taxon>
        <taxon>Pseudomonadota</taxon>
        <taxon>Alphaproteobacteria</taxon>
        <taxon>Sphingomonadales</taxon>
        <taxon>Sphingomonadaceae</taxon>
        <taxon>Sphingobium</taxon>
    </lineage>
</organism>
<protein>
    <submittedName>
        <fullName evidence="1">Uncharacterized protein</fullName>
    </submittedName>
</protein>
<dbReference type="EMBL" id="CAVK010000007">
    <property type="protein sequence ID" value="CCW15775.1"/>
    <property type="molecule type" value="Genomic_DNA"/>
</dbReference>
<gene>
    <name evidence="1" type="ORF">EBBID32_1030</name>
</gene>
<evidence type="ECO:0000313" key="1">
    <source>
        <dbReference type="EMBL" id="CCW15775.1"/>
    </source>
</evidence>
<keyword evidence="2" id="KW-1185">Reference proteome</keyword>